<dbReference type="InterPro" id="IPR000719">
    <property type="entry name" value="Prot_kinase_dom"/>
</dbReference>
<accession>A0A6G1G296</accession>
<evidence type="ECO:0000256" key="1">
    <source>
        <dbReference type="ARBA" id="ARBA00022679"/>
    </source>
</evidence>
<reference evidence="9" key="3">
    <citation type="submission" date="2025-04" db="UniProtKB">
        <authorList>
            <consortium name="RefSeq"/>
        </authorList>
    </citation>
    <scope>IDENTIFICATION</scope>
    <source>
        <strain evidence="9">CBS 781.70</strain>
    </source>
</reference>
<sequence>MWDRTLNSFNKGYHWLKKEEEGAREQNGTRHGLGEDREANDGQELARRRAQSNVIPMLPKAFTFKRQNSEMRDRLMPHEPSPAERRAHSTDRRVIPGHNHDISPPPLPPYASAPHIIPAPETTSHLVLDDTEVSPNANQTDNQYAEDDQSISLGSIHQALESVADSLEDPVFQAELELRWILNLSMHFRDMSDREKFFITYAAEPNRWLRVTVSLDYRNLDSLPNDSLEADLKSLHYQRDKSARIYEAVRDSLSDIKWYDTVTNLKLQTQDGRLHVHVTEDVYENIQYPAASVIGHLECPHIPESDVEFDSHISGFVYRVRVNGYPSHNDASISPPVDNLFIKKEIPGPDAVEEFLYEINALASLRHSHHVVHFDGIIVSHDSQSPNADSAPAETPKIKGLLLRYASKGALIDILYDNRIIPSPTQAHHPSPTSTGALADMDGTLLPLDLRLRWAYQILVGLQDIHAAGFVQGDFTLSNIVLDSENNARIIDINRRGCPVGWEPPELASIIKSGGRVAMYIGVKSDLFQAGMVLWGLGEGWDEPERVERPLTDRWGCKGGDAPGWFRDLTAMCLSERPHDRLPAEELVRRFEQ</sequence>
<evidence type="ECO:0000256" key="4">
    <source>
        <dbReference type="ARBA" id="ARBA00022840"/>
    </source>
</evidence>
<keyword evidence="1" id="KW-0808">Transferase</keyword>
<dbReference type="SUPFAM" id="SSF56112">
    <property type="entry name" value="Protein kinase-like (PK-like)"/>
    <property type="match status" value="1"/>
</dbReference>
<reference evidence="9" key="2">
    <citation type="submission" date="2020-04" db="EMBL/GenBank/DDBJ databases">
        <authorList>
            <consortium name="NCBI Genome Project"/>
        </authorList>
    </citation>
    <scope>NUCLEOTIDE SEQUENCE</scope>
    <source>
        <strain evidence="9">CBS 781.70</strain>
    </source>
</reference>
<dbReference type="GO" id="GO:0004674">
    <property type="term" value="F:protein serine/threonine kinase activity"/>
    <property type="evidence" value="ECO:0007669"/>
    <property type="project" value="TreeGrafter"/>
</dbReference>
<proteinExistence type="predicted"/>
<dbReference type="PROSITE" id="PS50011">
    <property type="entry name" value="PROTEIN_KINASE_DOM"/>
    <property type="match status" value="1"/>
</dbReference>
<dbReference type="InterPro" id="IPR020635">
    <property type="entry name" value="Tyr_kinase_cat_dom"/>
</dbReference>
<feature type="compositionally biased region" description="Basic and acidic residues" evidence="5">
    <location>
        <begin position="20"/>
        <end position="47"/>
    </location>
</feature>
<dbReference type="GeneID" id="54417020"/>
<feature type="region of interest" description="Disordered" evidence="5">
    <location>
        <begin position="20"/>
        <end position="52"/>
    </location>
</feature>
<evidence type="ECO:0000259" key="6">
    <source>
        <dbReference type="PROSITE" id="PS50011"/>
    </source>
</evidence>
<dbReference type="SMART" id="SM00219">
    <property type="entry name" value="TyrKc"/>
    <property type="match status" value="1"/>
</dbReference>
<dbReference type="OrthoDB" id="635774at2759"/>
<dbReference type="Gene3D" id="1.10.510.10">
    <property type="entry name" value="Transferase(Phosphotransferase) domain 1"/>
    <property type="match status" value="1"/>
</dbReference>
<evidence type="ECO:0000313" key="7">
    <source>
        <dbReference type="EMBL" id="KAF1811929.1"/>
    </source>
</evidence>
<dbReference type="EMBL" id="ML975159">
    <property type="protein sequence ID" value="KAF1811929.1"/>
    <property type="molecule type" value="Genomic_DNA"/>
</dbReference>
<dbReference type="GO" id="GO:0005524">
    <property type="term" value="F:ATP binding"/>
    <property type="evidence" value="ECO:0007669"/>
    <property type="project" value="UniProtKB-KW"/>
</dbReference>
<feature type="compositionally biased region" description="Basic and acidic residues" evidence="5">
    <location>
        <begin position="67"/>
        <end position="101"/>
    </location>
</feature>
<evidence type="ECO:0000256" key="2">
    <source>
        <dbReference type="ARBA" id="ARBA00022741"/>
    </source>
</evidence>
<protein>
    <submittedName>
        <fullName evidence="7 9">Kinase-like protein</fullName>
    </submittedName>
</protein>
<evidence type="ECO:0000313" key="8">
    <source>
        <dbReference type="Proteomes" id="UP000504638"/>
    </source>
</evidence>
<dbReference type="InterPro" id="IPR051681">
    <property type="entry name" value="Ser/Thr_Kinases-Pseudokinases"/>
</dbReference>
<dbReference type="AlphaFoldDB" id="A0A6G1G296"/>
<feature type="region of interest" description="Disordered" evidence="5">
    <location>
        <begin position="66"/>
        <end position="105"/>
    </location>
</feature>
<dbReference type="PANTHER" id="PTHR44329:SF288">
    <property type="entry name" value="MITOGEN-ACTIVATED PROTEIN KINASE KINASE KINASE 20"/>
    <property type="match status" value="1"/>
</dbReference>
<dbReference type="Proteomes" id="UP000504638">
    <property type="component" value="Unplaced"/>
</dbReference>
<gene>
    <name evidence="7 9" type="ORF">P152DRAFT_398289</name>
</gene>
<keyword evidence="8" id="KW-1185">Reference proteome</keyword>
<keyword evidence="3 7" id="KW-0418">Kinase</keyword>
<evidence type="ECO:0000256" key="3">
    <source>
        <dbReference type="ARBA" id="ARBA00022777"/>
    </source>
</evidence>
<evidence type="ECO:0000256" key="5">
    <source>
        <dbReference type="SAM" id="MobiDB-lite"/>
    </source>
</evidence>
<feature type="domain" description="Protein kinase" evidence="6">
    <location>
        <begin position="288"/>
        <end position="593"/>
    </location>
</feature>
<keyword evidence="4" id="KW-0067">ATP-binding</keyword>
<dbReference type="InterPro" id="IPR011009">
    <property type="entry name" value="Kinase-like_dom_sf"/>
</dbReference>
<name>A0A6G1G296_9PEZI</name>
<evidence type="ECO:0000313" key="9">
    <source>
        <dbReference type="RefSeq" id="XP_033533560.1"/>
    </source>
</evidence>
<reference evidence="7 9" key="1">
    <citation type="submission" date="2020-01" db="EMBL/GenBank/DDBJ databases">
        <authorList>
            <consortium name="DOE Joint Genome Institute"/>
            <person name="Haridas S."/>
            <person name="Albert R."/>
            <person name="Binder M."/>
            <person name="Bloem J."/>
            <person name="Labutti K."/>
            <person name="Salamov A."/>
            <person name="Andreopoulos B."/>
            <person name="Baker S.E."/>
            <person name="Barry K."/>
            <person name="Bills G."/>
            <person name="Bluhm B.H."/>
            <person name="Cannon C."/>
            <person name="Castanera R."/>
            <person name="Culley D.E."/>
            <person name="Daum C."/>
            <person name="Ezra D."/>
            <person name="Gonzalez J.B."/>
            <person name="Henrissat B."/>
            <person name="Kuo A."/>
            <person name="Liang C."/>
            <person name="Lipzen A."/>
            <person name="Lutzoni F."/>
            <person name="Magnuson J."/>
            <person name="Mondo S."/>
            <person name="Nolan M."/>
            <person name="Ohm R."/>
            <person name="Pangilinan J."/>
            <person name="Park H.-J."/>
            <person name="Ramirez L."/>
            <person name="Alfaro M."/>
            <person name="Sun H."/>
            <person name="Tritt A."/>
            <person name="Yoshinaga Y."/>
            <person name="Zwiers L.-H."/>
            <person name="Turgeon B.G."/>
            <person name="Goodwin S.B."/>
            <person name="Spatafora J.W."/>
            <person name="Crous P.W."/>
            <person name="Grigoriev I.V."/>
        </authorList>
    </citation>
    <scope>NUCLEOTIDE SEQUENCE</scope>
    <source>
        <strain evidence="7 9">CBS 781.70</strain>
    </source>
</reference>
<dbReference type="RefSeq" id="XP_033533560.1">
    <property type="nucleotide sequence ID" value="XM_033676450.1"/>
</dbReference>
<organism evidence="7">
    <name type="scientific">Eremomyces bilateralis CBS 781.70</name>
    <dbReference type="NCBI Taxonomy" id="1392243"/>
    <lineage>
        <taxon>Eukaryota</taxon>
        <taxon>Fungi</taxon>
        <taxon>Dikarya</taxon>
        <taxon>Ascomycota</taxon>
        <taxon>Pezizomycotina</taxon>
        <taxon>Dothideomycetes</taxon>
        <taxon>Dothideomycetes incertae sedis</taxon>
        <taxon>Eremomycetales</taxon>
        <taxon>Eremomycetaceae</taxon>
        <taxon>Eremomyces</taxon>
    </lineage>
</organism>
<keyword evidence="2" id="KW-0547">Nucleotide-binding</keyword>
<dbReference type="GO" id="GO:0004713">
    <property type="term" value="F:protein tyrosine kinase activity"/>
    <property type="evidence" value="ECO:0007669"/>
    <property type="project" value="InterPro"/>
</dbReference>
<feature type="non-terminal residue" evidence="7">
    <location>
        <position position="593"/>
    </location>
</feature>
<dbReference type="PANTHER" id="PTHR44329">
    <property type="entry name" value="SERINE/THREONINE-PROTEIN KINASE TNNI3K-RELATED"/>
    <property type="match status" value="1"/>
</dbReference>